<dbReference type="Pfam" id="PF00440">
    <property type="entry name" value="TetR_N"/>
    <property type="match status" value="1"/>
</dbReference>
<dbReference type="InterPro" id="IPR050109">
    <property type="entry name" value="HTH-type_TetR-like_transc_reg"/>
</dbReference>
<proteinExistence type="predicted"/>
<keyword evidence="2 4" id="KW-0238">DNA-binding</keyword>
<evidence type="ECO:0000259" key="5">
    <source>
        <dbReference type="PROSITE" id="PS50977"/>
    </source>
</evidence>
<dbReference type="InterPro" id="IPR001647">
    <property type="entry name" value="HTH_TetR"/>
</dbReference>
<evidence type="ECO:0000256" key="1">
    <source>
        <dbReference type="ARBA" id="ARBA00023015"/>
    </source>
</evidence>
<dbReference type="Proteomes" id="UP000051660">
    <property type="component" value="Unassembled WGS sequence"/>
</dbReference>
<dbReference type="AlphaFoldDB" id="A0A0R3N8Y9"/>
<reference evidence="6 7" key="1">
    <citation type="submission" date="2014-03" db="EMBL/GenBank/DDBJ databases">
        <title>Bradyrhizobium valentinum sp. nov., isolated from effective nodules of Lupinus mariae-josephae, a lupine endemic of basic-lime soils in Eastern Spain.</title>
        <authorList>
            <person name="Duran D."/>
            <person name="Rey L."/>
            <person name="Navarro A."/>
            <person name="Busquets A."/>
            <person name="Imperial J."/>
            <person name="Ruiz-Argueso T."/>
        </authorList>
    </citation>
    <scope>NUCLEOTIDE SEQUENCE [LARGE SCALE GENOMIC DNA]</scope>
    <source>
        <strain evidence="6 7">CCBAU 23086</strain>
    </source>
</reference>
<name>A0A0R3N8Y9_9BRAD</name>
<evidence type="ECO:0000256" key="3">
    <source>
        <dbReference type="ARBA" id="ARBA00023163"/>
    </source>
</evidence>
<evidence type="ECO:0000313" key="6">
    <source>
        <dbReference type="EMBL" id="KRR26767.1"/>
    </source>
</evidence>
<organism evidence="6 7">
    <name type="scientific">Bradyrhizobium lablabi</name>
    <dbReference type="NCBI Taxonomy" id="722472"/>
    <lineage>
        <taxon>Bacteria</taxon>
        <taxon>Pseudomonadati</taxon>
        <taxon>Pseudomonadota</taxon>
        <taxon>Alphaproteobacteria</taxon>
        <taxon>Hyphomicrobiales</taxon>
        <taxon>Nitrobacteraceae</taxon>
        <taxon>Bradyrhizobium</taxon>
    </lineage>
</organism>
<feature type="domain" description="HTH tetR-type" evidence="5">
    <location>
        <begin position="11"/>
        <end position="71"/>
    </location>
</feature>
<feature type="DNA-binding region" description="H-T-H motif" evidence="4">
    <location>
        <begin position="34"/>
        <end position="53"/>
    </location>
</feature>
<dbReference type="OrthoDB" id="9802802at2"/>
<evidence type="ECO:0000256" key="2">
    <source>
        <dbReference type="ARBA" id="ARBA00023125"/>
    </source>
</evidence>
<dbReference type="STRING" id="722472.SAMN05444321_7044"/>
<sequence length="217" mass="23402">MQKRKLQAASPCIRQQIVQAAIRLHRQIGFQKTTVADIARGASMSPANVYRFFASKQAIEEAVVADLFEQVSAAATLAALLSGSALERLTAALSAISQLHEHRLENDGKLHELVAAAVRENWAVALSYADRTRALVRTIIAGGQASGELRPGSPMAITCCLLEAMDGYLNPSRINAATVRPTFDEMMDFCAGALHHVPWEQSIDLAADLRPKAVAQA</sequence>
<dbReference type="GO" id="GO:0000976">
    <property type="term" value="F:transcription cis-regulatory region binding"/>
    <property type="evidence" value="ECO:0007669"/>
    <property type="project" value="TreeGrafter"/>
</dbReference>
<evidence type="ECO:0000256" key="4">
    <source>
        <dbReference type="PROSITE-ProRule" id="PRU00335"/>
    </source>
</evidence>
<dbReference type="EMBL" id="LLYB01000043">
    <property type="protein sequence ID" value="KRR26767.1"/>
    <property type="molecule type" value="Genomic_DNA"/>
</dbReference>
<dbReference type="InterPro" id="IPR009057">
    <property type="entry name" value="Homeodomain-like_sf"/>
</dbReference>
<dbReference type="PROSITE" id="PS50977">
    <property type="entry name" value="HTH_TETR_2"/>
    <property type="match status" value="1"/>
</dbReference>
<comment type="caution">
    <text evidence="6">The sequence shown here is derived from an EMBL/GenBank/DDBJ whole genome shotgun (WGS) entry which is preliminary data.</text>
</comment>
<accession>A0A0R3N8Y9</accession>
<evidence type="ECO:0000313" key="7">
    <source>
        <dbReference type="Proteomes" id="UP000051660"/>
    </source>
</evidence>
<protein>
    <submittedName>
        <fullName evidence="6">Transcriptional regulator</fullName>
    </submittedName>
</protein>
<dbReference type="PANTHER" id="PTHR30055:SF151">
    <property type="entry name" value="TRANSCRIPTIONAL REGULATORY PROTEIN"/>
    <property type="match status" value="1"/>
</dbReference>
<dbReference type="RefSeq" id="WP_057856853.1">
    <property type="nucleotide sequence ID" value="NZ_LLYB01000043.1"/>
</dbReference>
<dbReference type="SUPFAM" id="SSF48498">
    <property type="entry name" value="Tetracyclin repressor-like, C-terminal domain"/>
    <property type="match status" value="1"/>
</dbReference>
<dbReference type="InterPro" id="IPR041478">
    <property type="entry name" value="TetR_C_27"/>
</dbReference>
<dbReference type="Pfam" id="PF17935">
    <property type="entry name" value="TetR_C_27"/>
    <property type="match status" value="1"/>
</dbReference>
<gene>
    <name evidence="6" type="ORF">CQ14_20500</name>
</gene>
<dbReference type="SUPFAM" id="SSF46689">
    <property type="entry name" value="Homeodomain-like"/>
    <property type="match status" value="1"/>
</dbReference>
<dbReference type="InterPro" id="IPR036271">
    <property type="entry name" value="Tet_transcr_reg_TetR-rel_C_sf"/>
</dbReference>
<dbReference type="Gene3D" id="1.10.357.10">
    <property type="entry name" value="Tetracycline Repressor, domain 2"/>
    <property type="match status" value="1"/>
</dbReference>
<keyword evidence="3" id="KW-0804">Transcription</keyword>
<keyword evidence="1" id="KW-0805">Transcription regulation</keyword>
<dbReference type="GO" id="GO:0003700">
    <property type="term" value="F:DNA-binding transcription factor activity"/>
    <property type="evidence" value="ECO:0007669"/>
    <property type="project" value="TreeGrafter"/>
</dbReference>
<dbReference type="PANTHER" id="PTHR30055">
    <property type="entry name" value="HTH-TYPE TRANSCRIPTIONAL REGULATOR RUTR"/>
    <property type="match status" value="1"/>
</dbReference>